<proteinExistence type="predicted"/>
<dbReference type="Proteomes" id="UP001174909">
    <property type="component" value="Unassembled WGS sequence"/>
</dbReference>
<comment type="caution">
    <text evidence="2">The sequence shown here is derived from an EMBL/GenBank/DDBJ whole genome shotgun (WGS) entry which is preliminary data.</text>
</comment>
<keyword evidence="1" id="KW-0472">Membrane</keyword>
<gene>
    <name evidence="2" type="ORF">GBAR_LOCUS8523</name>
</gene>
<evidence type="ECO:0000256" key="1">
    <source>
        <dbReference type="SAM" id="Phobius"/>
    </source>
</evidence>
<sequence length="121" mass="12772">MDPSPTAAENGAEDSWSGVPIAAVLCICLVVFLAVVVCLLCVRKLLQRRGVSVTCVSCACCDGRSRGVAGVVDVVGRHVSPLQRDWTARLQTLRPVWTESAPLNRCAVCGVGEYGAATRVT</sequence>
<keyword evidence="1" id="KW-0812">Transmembrane</keyword>
<evidence type="ECO:0000313" key="3">
    <source>
        <dbReference type="Proteomes" id="UP001174909"/>
    </source>
</evidence>
<protein>
    <submittedName>
        <fullName evidence="2">Uncharacterized protein</fullName>
    </submittedName>
</protein>
<keyword evidence="1" id="KW-1133">Transmembrane helix</keyword>
<evidence type="ECO:0000313" key="2">
    <source>
        <dbReference type="EMBL" id="CAI8013451.1"/>
    </source>
</evidence>
<reference evidence="2" key="1">
    <citation type="submission" date="2023-03" db="EMBL/GenBank/DDBJ databases">
        <authorList>
            <person name="Steffen K."/>
            <person name="Cardenas P."/>
        </authorList>
    </citation>
    <scope>NUCLEOTIDE SEQUENCE</scope>
</reference>
<keyword evidence="3" id="KW-1185">Reference proteome</keyword>
<organism evidence="2 3">
    <name type="scientific">Geodia barretti</name>
    <name type="common">Barrett's horny sponge</name>
    <dbReference type="NCBI Taxonomy" id="519541"/>
    <lineage>
        <taxon>Eukaryota</taxon>
        <taxon>Metazoa</taxon>
        <taxon>Porifera</taxon>
        <taxon>Demospongiae</taxon>
        <taxon>Heteroscleromorpha</taxon>
        <taxon>Tetractinellida</taxon>
        <taxon>Astrophorina</taxon>
        <taxon>Geodiidae</taxon>
        <taxon>Geodia</taxon>
    </lineage>
</organism>
<feature type="transmembrane region" description="Helical" evidence="1">
    <location>
        <begin position="20"/>
        <end position="42"/>
    </location>
</feature>
<dbReference type="AlphaFoldDB" id="A0AA35WDP5"/>
<dbReference type="EMBL" id="CASHTH010001261">
    <property type="protein sequence ID" value="CAI8013451.1"/>
    <property type="molecule type" value="Genomic_DNA"/>
</dbReference>
<accession>A0AA35WDP5</accession>
<name>A0AA35WDP5_GEOBA</name>